<dbReference type="NCBIfam" id="TIGR00099">
    <property type="entry name" value="Cof-subfamily"/>
    <property type="match status" value="1"/>
</dbReference>
<organism evidence="1">
    <name type="scientific">Anaerostipes hadrus</name>
    <dbReference type="NCBI Taxonomy" id="649756"/>
    <lineage>
        <taxon>Bacteria</taxon>
        <taxon>Bacillati</taxon>
        <taxon>Bacillota</taxon>
        <taxon>Clostridia</taxon>
        <taxon>Lachnospirales</taxon>
        <taxon>Lachnospiraceae</taxon>
        <taxon>Anaerostipes</taxon>
    </lineage>
</organism>
<dbReference type="InterPro" id="IPR006379">
    <property type="entry name" value="HAD-SF_hydro_IIB"/>
</dbReference>
<dbReference type="GO" id="GO:0000287">
    <property type="term" value="F:magnesium ion binding"/>
    <property type="evidence" value="ECO:0007669"/>
    <property type="project" value="TreeGrafter"/>
</dbReference>
<sequence>MYRMVVTDLDGTLLNNKKQVSEANVKAIQNLKDQNITFVMATGRSDVMTRAYTKQLKNVDIVIGCDGAVIRNIRTGEILCENHLRSETCHTTFEICKKYGLQYYVFAKDELVSDDPQNERFLIHQKFNQTVEEDEEIPMQIVDDLNEYVNDHIIYKIVVSHNDTSYLDKVAEVIKKETDADAIRSGKKVLAVKARGVSKAEAIKKLAQKLGILIKDIIAFGDEVNDIEMLTLVGLGIAMENADDVVKEAADQIAGRNDQDGVGKELEKIFGNAGK</sequence>
<dbReference type="SFLD" id="SFLDS00003">
    <property type="entry name" value="Haloacid_Dehalogenase"/>
    <property type="match status" value="1"/>
</dbReference>
<dbReference type="Pfam" id="PF08282">
    <property type="entry name" value="Hydrolase_3"/>
    <property type="match status" value="1"/>
</dbReference>
<dbReference type="GO" id="GO:0005829">
    <property type="term" value="C:cytosol"/>
    <property type="evidence" value="ECO:0007669"/>
    <property type="project" value="TreeGrafter"/>
</dbReference>
<dbReference type="CDD" id="cd07516">
    <property type="entry name" value="HAD_Pase"/>
    <property type="match status" value="1"/>
</dbReference>
<dbReference type="InterPro" id="IPR000150">
    <property type="entry name" value="Cof"/>
</dbReference>
<evidence type="ECO:0000313" key="1">
    <source>
        <dbReference type="EMBL" id="VYT05186.1"/>
    </source>
</evidence>
<dbReference type="AlphaFoldDB" id="A0A6N2TNY7"/>
<accession>A0A6N2TNY7</accession>
<dbReference type="EC" id="3.1.3.74" evidence="1"/>
<dbReference type="SFLD" id="SFLDG01144">
    <property type="entry name" value="C2.B.4:_PGP_Like"/>
    <property type="match status" value="1"/>
</dbReference>
<dbReference type="Gene3D" id="3.40.50.1000">
    <property type="entry name" value="HAD superfamily/HAD-like"/>
    <property type="match status" value="1"/>
</dbReference>
<dbReference type="GO" id="GO:0033883">
    <property type="term" value="F:pyridoxal phosphatase activity"/>
    <property type="evidence" value="ECO:0007669"/>
    <property type="project" value="UniProtKB-EC"/>
</dbReference>
<dbReference type="InterPro" id="IPR023214">
    <property type="entry name" value="HAD_sf"/>
</dbReference>
<dbReference type="PRINTS" id="PR00119">
    <property type="entry name" value="CATATPASE"/>
</dbReference>
<dbReference type="SUPFAM" id="SSF56784">
    <property type="entry name" value="HAD-like"/>
    <property type="match status" value="1"/>
</dbReference>
<dbReference type="Gene3D" id="3.30.1240.10">
    <property type="match status" value="1"/>
</dbReference>
<dbReference type="EMBL" id="CACRSX010000027">
    <property type="protein sequence ID" value="VYT05186.1"/>
    <property type="molecule type" value="Genomic_DNA"/>
</dbReference>
<dbReference type="InterPro" id="IPR036412">
    <property type="entry name" value="HAD-like_sf"/>
</dbReference>
<dbReference type="SFLD" id="SFLDG01140">
    <property type="entry name" value="C2.B:_Phosphomannomutase_and_P"/>
    <property type="match status" value="1"/>
</dbReference>
<protein>
    <submittedName>
        <fullName evidence="1">Pyridoxal phosphate phosphatase YbhA</fullName>
        <ecNumber evidence="1">3.1.3.74</ecNumber>
    </submittedName>
</protein>
<dbReference type="NCBIfam" id="TIGR01484">
    <property type="entry name" value="HAD-SF-IIB"/>
    <property type="match status" value="1"/>
</dbReference>
<name>A0A6N2TNY7_ANAHA</name>
<proteinExistence type="predicted"/>
<dbReference type="PANTHER" id="PTHR10000:SF8">
    <property type="entry name" value="HAD SUPERFAMILY HYDROLASE-LIKE, TYPE 3"/>
    <property type="match status" value="1"/>
</dbReference>
<reference evidence="1" key="1">
    <citation type="submission" date="2019-11" db="EMBL/GenBank/DDBJ databases">
        <authorList>
            <person name="Feng L."/>
        </authorList>
    </citation>
    <scope>NUCLEOTIDE SEQUENCE</scope>
    <source>
        <strain evidence="1">AhadrusLFYP4</strain>
    </source>
</reference>
<gene>
    <name evidence="1" type="primary">ybhA_1</name>
    <name evidence="1" type="ORF">AHLFYP4_01420</name>
</gene>
<dbReference type="PANTHER" id="PTHR10000">
    <property type="entry name" value="PHOSPHOSERINE PHOSPHATASE"/>
    <property type="match status" value="1"/>
</dbReference>
<dbReference type="RefSeq" id="WP_156723435.1">
    <property type="nucleotide sequence ID" value="NZ_CACRSX010000027.1"/>
</dbReference>
<keyword evidence="1" id="KW-0378">Hydrolase</keyword>